<dbReference type="Proteomes" id="UP000027135">
    <property type="component" value="Unassembled WGS sequence"/>
</dbReference>
<dbReference type="InParanoid" id="A0A067QH09"/>
<dbReference type="InterPro" id="IPR019339">
    <property type="entry name" value="CIR_N_dom"/>
</dbReference>
<dbReference type="STRING" id="136037.A0A067QH09"/>
<sequence length="61" mass="7384">MGNGFINYMCKKFFHPASRDNLKRAWMAESYRKKLEELRVQYEKEQDLYTNKYVLDALSTL</sequence>
<organism evidence="2 3">
    <name type="scientific">Zootermopsis nevadensis</name>
    <name type="common">Dampwood termite</name>
    <dbReference type="NCBI Taxonomy" id="136037"/>
    <lineage>
        <taxon>Eukaryota</taxon>
        <taxon>Metazoa</taxon>
        <taxon>Ecdysozoa</taxon>
        <taxon>Arthropoda</taxon>
        <taxon>Hexapoda</taxon>
        <taxon>Insecta</taxon>
        <taxon>Pterygota</taxon>
        <taxon>Neoptera</taxon>
        <taxon>Polyneoptera</taxon>
        <taxon>Dictyoptera</taxon>
        <taxon>Blattodea</taxon>
        <taxon>Blattoidea</taxon>
        <taxon>Termitoidae</taxon>
        <taxon>Termopsidae</taxon>
        <taxon>Zootermopsis</taxon>
    </lineage>
</organism>
<dbReference type="EMBL" id="KK853813">
    <property type="protein sequence ID" value="KDQ71584.1"/>
    <property type="molecule type" value="Genomic_DNA"/>
</dbReference>
<dbReference type="eggNOG" id="KOG3794">
    <property type="taxonomic scope" value="Eukaryota"/>
</dbReference>
<dbReference type="InterPro" id="IPR040014">
    <property type="entry name" value="CIR1"/>
</dbReference>
<proteinExistence type="predicted"/>
<accession>A0A067QH09</accession>
<evidence type="ECO:0000259" key="1">
    <source>
        <dbReference type="SMART" id="SM01083"/>
    </source>
</evidence>
<dbReference type="PANTHER" id="PTHR13151">
    <property type="entry name" value="CBF1 INTERACTING COREPRESSOR CIR"/>
    <property type="match status" value="1"/>
</dbReference>
<dbReference type="Pfam" id="PF10197">
    <property type="entry name" value="Cir_N"/>
    <property type="match status" value="1"/>
</dbReference>
<dbReference type="SMART" id="SM01083">
    <property type="entry name" value="Cir_N"/>
    <property type="match status" value="1"/>
</dbReference>
<dbReference type="GO" id="GO:0003714">
    <property type="term" value="F:transcription corepressor activity"/>
    <property type="evidence" value="ECO:0007669"/>
    <property type="project" value="InterPro"/>
</dbReference>
<evidence type="ECO:0000313" key="3">
    <source>
        <dbReference type="Proteomes" id="UP000027135"/>
    </source>
</evidence>
<feature type="domain" description="CBF1-interacting co-repressor CIR N-terminal" evidence="1">
    <location>
        <begin position="13"/>
        <end position="45"/>
    </location>
</feature>
<gene>
    <name evidence="2" type="ORF">L798_08653</name>
</gene>
<evidence type="ECO:0000313" key="2">
    <source>
        <dbReference type="EMBL" id="KDQ71584.1"/>
    </source>
</evidence>
<dbReference type="AlphaFoldDB" id="A0A067QH09"/>
<reference evidence="2 3" key="1">
    <citation type="journal article" date="2014" name="Nat. Commun.">
        <title>Molecular traces of alternative social organization in a termite genome.</title>
        <authorList>
            <person name="Terrapon N."/>
            <person name="Li C."/>
            <person name="Robertson H.M."/>
            <person name="Ji L."/>
            <person name="Meng X."/>
            <person name="Booth W."/>
            <person name="Chen Z."/>
            <person name="Childers C.P."/>
            <person name="Glastad K.M."/>
            <person name="Gokhale K."/>
            <person name="Gowin J."/>
            <person name="Gronenberg W."/>
            <person name="Hermansen R.A."/>
            <person name="Hu H."/>
            <person name="Hunt B.G."/>
            <person name="Huylmans A.K."/>
            <person name="Khalil S.M."/>
            <person name="Mitchell R.D."/>
            <person name="Munoz-Torres M.C."/>
            <person name="Mustard J.A."/>
            <person name="Pan H."/>
            <person name="Reese J.T."/>
            <person name="Scharf M.E."/>
            <person name="Sun F."/>
            <person name="Vogel H."/>
            <person name="Xiao J."/>
            <person name="Yang W."/>
            <person name="Yang Z."/>
            <person name="Yang Z."/>
            <person name="Zhou J."/>
            <person name="Zhu J."/>
            <person name="Brent C.S."/>
            <person name="Elsik C.G."/>
            <person name="Goodisman M.A."/>
            <person name="Liberles D.A."/>
            <person name="Roe R.M."/>
            <person name="Vargo E.L."/>
            <person name="Vilcinskas A."/>
            <person name="Wang J."/>
            <person name="Bornberg-Bauer E."/>
            <person name="Korb J."/>
            <person name="Zhang G."/>
            <person name="Liebig J."/>
        </authorList>
    </citation>
    <scope>NUCLEOTIDE SEQUENCE [LARGE SCALE GENOMIC DNA]</scope>
    <source>
        <tissue evidence="2">Whole organism</tissue>
    </source>
</reference>
<protein>
    <submittedName>
        <fullName evidence="2">Corepressor interacting with RBPJ 1</fullName>
    </submittedName>
</protein>
<keyword evidence="3" id="KW-1185">Reference proteome</keyword>
<dbReference type="GO" id="GO:0005634">
    <property type="term" value="C:nucleus"/>
    <property type="evidence" value="ECO:0007669"/>
    <property type="project" value="TreeGrafter"/>
</dbReference>
<name>A0A067QH09_ZOONE</name>
<dbReference type="PANTHER" id="PTHR13151:SF2">
    <property type="entry name" value="COREPRESSOR INTERACTING WITH RBPJ 1"/>
    <property type="match status" value="1"/>
</dbReference>